<organism evidence="1">
    <name type="scientific">marine metagenome</name>
    <dbReference type="NCBI Taxonomy" id="408172"/>
    <lineage>
        <taxon>unclassified sequences</taxon>
        <taxon>metagenomes</taxon>
        <taxon>ecological metagenomes</taxon>
    </lineage>
</organism>
<feature type="non-terminal residue" evidence="1">
    <location>
        <position position="25"/>
    </location>
</feature>
<sequence length="25" mass="2760">MKDATIQSHLNRECVGFSSDSSIFS</sequence>
<dbReference type="AlphaFoldDB" id="A0A382N3P9"/>
<feature type="non-terminal residue" evidence="1">
    <location>
        <position position="1"/>
    </location>
</feature>
<accession>A0A382N3P9</accession>
<reference evidence="1" key="1">
    <citation type="submission" date="2018-05" db="EMBL/GenBank/DDBJ databases">
        <authorList>
            <person name="Lanie J.A."/>
            <person name="Ng W.-L."/>
            <person name="Kazmierczak K.M."/>
            <person name="Andrzejewski T.M."/>
            <person name="Davidsen T.M."/>
            <person name="Wayne K.J."/>
            <person name="Tettelin H."/>
            <person name="Glass J.I."/>
            <person name="Rusch D."/>
            <person name="Podicherti R."/>
            <person name="Tsui H.-C.T."/>
            <person name="Winkler M.E."/>
        </authorList>
    </citation>
    <scope>NUCLEOTIDE SEQUENCE</scope>
</reference>
<name>A0A382N3P9_9ZZZZ</name>
<protein>
    <submittedName>
        <fullName evidence="1">Uncharacterized protein</fullName>
    </submittedName>
</protein>
<dbReference type="EMBL" id="UINC01097740">
    <property type="protein sequence ID" value="SVC55706.1"/>
    <property type="molecule type" value="Genomic_DNA"/>
</dbReference>
<evidence type="ECO:0000313" key="1">
    <source>
        <dbReference type="EMBL" id="SVC55706.1"/>
    </source>
</evidence>
<proteinExistence type="predicted"/>
<gene>
    <name evidence="1" type="ORF">METZ01_LOCUS308560</name>
</gene>